<comment type="similarity">
    <text evidence="5">Belongs to the binding-protein-dependent transport system permease family.</text>
</comment>
<proteinExistence type="inferred from homology"/>
<feature type="transmembrane region" description="Helical" evidence="5">
    <location>
        <begin position="270"/>
        <end position="291"/>
    </location>
</feature>
<dbReference type="PANTHER" id="PTHR43496">
    <property type="entry name" value="PROTEIN LPLB"/>
    <property type="match status" value="1"/>
</dbReference>
<evidence type="ECO:0000256" key="5">
    <source>
        <dbReference type="RuleBase" id="RU363032"/>
    </source>
</evidence>
<feature type="transmembrane region" description="Helical" evidence="5">
    <location>
        <begin position="122"/>
        <end position="143"/>
    </location>
</feature>
<dbReference type="InterPro" id="IPR035906">
    <property type="entry name" value="MetI-like_sf"/>
</dbReference>
<evidence type="ECO:0000256" key="1">
    <source>
        <dbReference type="ARBA" id="ARBA00004141"/>
    </source>
</evidence>
<dbReference type="SUPFAM" id="SSF161098">
    <property type="entry name" value="MetI-like"/>
    <property type="match status" value="1"/>
</dbReference>
<comment type="subcellular location">
    <subcellularLocation>
        <location evidence="5">Cell membrane</location>
        <topology evidence="5">Multi-pass membrane protein</topology>
    </subcellularLocation>
    <subcellularLocation>
        <location evidence="1">Membrane</location>
        <topology evidence="1">Multi-pass membrane protein</topology>
    </subcellularLocation>
</comment>
<reference evidence="7" key="1">
    <citation type="submission" date="2019-09" db="EMBL/GenBank/DDBJ databases">
        <title>Characterisation of the sponge microbiome using genome-centric metagenomics.</title>
        <authorList>
            <person name="Engelberts J.P."/>
            <person name="Robbins S.J."/>
            <person name="De Goeij J.M."/>
            <person name="Aranda M."/>
            <person name="Bell S.C."/>
            <person name="Webster N.S."/>
        </authorList>
    </citation>
    <scope>NUCLEOTIDE SEQUENCE</scope>
    <source>
        <strain evidence="7">SB0662_bin_9</strain>
    </source>
</reference>
<comment type="caution">
    <text evidence="7">The sequence shown here is derived from an EMBL/GenBank/DDBJ whole genome shotgun (WGS) entry which is preliminary data.</text>
</comment>
<evidence type="ECO:0000313" key="7">
    <source>
        <dbReference type="EMBL" id="MYD90968.1"/>
    </source>
</evidence>
<dbReference type="GO" id="GO:0005886">
    <property type="term" value="C:plasma membrane"/>
    <property type="evidence" value="ECO:0007669"/>
    <property type="project" value="UniProtKB-SubCell"/>
</dbReference>
<dbReference type="GO" id="GO:0055085">
    <property type="term" value="P:transmembrane transport"/>
    <property type="evidence" value="ECO:0007669"/>
    <property type="project" value="InterPro"/>
</dbReference>
<dbReference type="PROSITE" id="PS50928">
    <property type="entry name" value="ABC_TM1"/>
    <property type="match status" value="1"/>
</dbReference>
<evidence type="ECO:0000256" key="4">
    <source>
        <dbReference type="ARBA" id="ARBA00023136"/>
    </source>
</evidence>
<dbReference type="Gene3D" id="1.10.3720.10">
    <property type="entry name" value="MetI-like"/>
    <property type="match status" value="1"/>
</dbReference>
<keyword evidence="4 5" id="KW-0472">Membrane</keyword>
<accession>A0A6B1DUP9</accession>
<name>A0A6B1DUP9_9CHLR</name>
<keyword evidence="2 5" id="KW-0812">Transmembrane</keyword>
<gene>
    <name evidence="7" type="ORF">F4Y08_11650</name>
</gene>
<organism evidence="7">
    <name type="scientific">Caldilineaceae bacterium SB0662_bin_9</name>
    <dbReference type="NCBI Taxonomy" id="2605258"/>
    <lineage>
        <taxon>Bacteria</taxon>
        <taxon>Bacillati</taxon>
        <taxon>Chloroflexota</taxon>
        <taxon>Caldilineae</taxon>
        <taxon>Caldilineales</taxon>
        <taxon>Caldilineaceae</taxon>
    </lineage>
</organism>
<evidence type="ECO:0000256" key="3">
    <source>
        <dbReference type="ARBA" id="ARBA00022989"/>
    </source>
</evidence>
<protein>
    <submittedName>
        <fullName evidence="7">Sugar ABC transporter permease</fullName>
    </submittedName>
</protein>
<sequence>MTEVLRILRKHGFYYLLFLPVAGYLIIFKYVPMIGIMIAFKDVTPFMSMGEIVTSSFIGFKHFVNFFNSFFFWDLMENTLMISIYKTLWSFPAPILLALLINEVHNTYFKRISQTISYLPHFFSMVIVAGLVYVVFGVQGGLVNHLVVLTGGEPQHYLGDPRWFRTILVGTTVWQTVGWGSILYLAAMAGLNPETYEAANIDGASKIQQVRHITLPGISHVIVILFIFRIGDLLDAGFEQILLLYSPSVYEVADIIDTYVYRAGLLNLKYSFASAVGLYKSILALLLLLAANKFANFLGHQGIW</sequence>
<feature type="domain" description="ABC transmembrane type-1" evidence="6">
    <location>
        <begin position="76"/>
        <end position="291"/>
    </location>
</feature>
<feature type="transmembrane region" description="Helical" evidence="5">
    <location>
        <begin position="79"/>
        <end position="101"/>
    </location>
</feature>
<dbReference type="EMBL" id="VXPY01000084">
    <property type="protein sequence ID" value="MYD90968.1"/>
    <property type="molecule type" value="Genomic_DNA"/>
</dbReference>
<dbReference type="InterPro" id="IPR000515">
    <property type="entry name" value="MetI-like"/>
</dbReference>
<dbReference type="PANTHER" id="PTHR43496:SF1">
    <property type="entry name" value="POLYGALACTURONAN_RHAMNOGALACTURONAN TRANSPORT SYSTEM PERMEASE PROTEIN YTEP"/>
    <property type="match status" value="1"/>
</dbReference>
<dbReference type="AlphaFoldDB" id="A0A6B1DUP9"/>
<dbReference type="CDD" id="cd06261">
    <property type="entry name" value="TM_PBP2"/>
    <property type="match status" value="1"/>
</dbReference>
<evidence type="ECO:0000259" key="6">
    <source>
        <dbReference type="PROSITE" id="PS50928"/>
    </source>
</evidence>
<feature type="transmembrane region" description="Helical" evidence="5">
    <location>
        <begin position="12"/>
        <end position="40"/>
    </location>
</feature>
<keyword evidence="3 5" id="KW-1133">Transmembrane helix</keyword>
<feature type="transmembrane region" description="Helical" evidence="5">
    <location>
        <begin position="163"/>
        <end position="191"/>
    </location>
</feature>
<evidence type="ECO:0000256" key="2">
    <source>
        <dbReference type="ARBA" id="ARBA00022692"/>
    </source>
</evidence>
<keyword evidence="5" id="KW-0813">Transport</keyword>
<dbReference type="Pfam" id="PF00528">
    <property type="entry name" value="BPD_transp_1"/>
    <property type="match status" value="1"/>
</dbReference>